<accession>A0A371RGE2</accession>
<evidence type="ECO:0000313" key="2">
    <source>
        <dbReference type="EMBL" id="RFB04534.1"/>
    </source>
</evidence>
<name>A0A371RGE2_9PROT</name>
<dbReference type="OrthoDB" id="7426533at2"/>
<keyword evidence="3" id="KW-1185">Reference proteome</keyword>
<sequence length="168" mass="17693">MKPTKMAVLLSAATLLAACGGGDEAREAQIEKAAKRSGVDADVELDSSGEITKVEIKNGDQRVGQGLKLPSGFPDDVSIPDGWNVIHTTPAAQDGFMVQAMTGDSVENVLSSIRTNLQSAGWNEVAFAEPAPTMKQLGFEKDGRMTNVNLIIPGDGNVSVQLITMPKP</sequence>
<evidence type="ECO:0000256" key="1">
    <source>
        <dbReference type="SAM" id="SignalP"/>
    </source>
</evidence>
<reference evidence="2 3" key="1">
    <citation type="submission" date="2018-08" db="EMBL/GenBank/DDBJ databases">
        <title>Parvularcula sp. SM1705, isolated from surface water of the South Sea China.</title>
        <authorList>
            <person name="Sun L."/>
        </authorList>
    </citation>
    <scope>NUCLEOTIDE SEQUENCE [LARGE SCALE GENOMIC DNA]</scope>
    <source>
        <strain evidence="2 3">SM1705</strain>
    </source>
</reference>
<dbReference type="Proteomes" id="UP000264589">
    <property type="component" value="Unassembled WGS sequence"/>
</dbReference>
<evidence type="ECO:0008006" key="4">
    <source>
        <dbReference type="Google" id="ProtNLM"/>
    </source>
</evidence>
<protein>
    <recommendedName>
        <fullName evidence="4">Lipoprotein</fullName>
    </recommendedName>
</protein>
<dbReference type="InParanoid" id="A0A371RGE2"/>
<dbReference type="PROSITE" id="PS51257">
    <property type="entry name" value="PROKAR_LIPOPROTEIN"/>
    <property type="match status" value="1"/>
</dbReference>
<dbReference type="AlphaFoldDB" id="A0A371RGE2"/>
<gene>
    <name evidence="2" type="ORF">DX908_04105</name>
</gene>
<proteinExistence type="predicted"/>
<evidence type="ECO:0000313" key="3">
    <source>
        <dbReference type="Proteomes" id="UP000264589"/>
    </source>
</evidence>
<organism evidence="2 3">
    <name type="scientific">Parvularcula marina</name>
    <dbReference type="NCBI Taxonomy" id="2292771"/>
    <lineage>
        <taxon>Bacteria</taxon>
        <taxon>Pseudomonadati</taxon>
        <taxon>Pseudomonadota</taxon>
        <taxon>Alphaproteobacteria</taxon>
        <taxon>Parvularculales</taxon>
        <taxon>Parvularculaceae</taxon>
        <taxon>Parvularcula</taxon>
    </lineage>
</organism>
<dbReference type="RefSeq" id="WP_116391166.1">
    <property type="nucleotide sequence ID" value="NZ_QUQO01000001.1"/>
</dbReference>
<keyword evidence="1" id="KW-0732">Signal</keyword>
<feature type="signal peptide" evidence="1">
    <location>
        <begin position="1"/>
        <end position="17"/>
    </location>
</feature>
<dbReference type="EMBL" id="QUQO01000001">
    <property type="protein sequence ID" value="RFB04534.1"/>
    <property type="molecule type" value="Genomic_DNA"/>
</dbReference>
<comment type="caution">
    <text evidence="2">The sequence shown here is derived from an EMBL/GenBank/DDBJ whole genome shotgun (WGS) entry which is preliminary data.</text>
</comment>
<feature type="chain" id="PRO_5016786244" description="Lipoprotein" evidence="1">
    <location>
        <begin position="18"/>
        <end position="168"/>
    </location>
</feature>